<feature type="chain" id="PRO_5037056476" evidence="5">
    <location>
        <begin position="23"/>
        <end position="430"/>
    </location>
</feature>
<evidence type="ECO:0000256" key="2">
    <source>
        <dbReference type="ARBA" id="ARBA00023136"/>
    </source>
</evidence>
<organism evidence="7 8">
    <name type="scientific">Fulvivirga lutea</name>
    <dbReference type="NCBI Taxonomy" id="2810512"/>
    <lineage>
        <taxon>Bacteria</taxon>
        <taxon>Pseudomonadati</taxon>
        <taxon>Bacteroidota</taxon>
        <taxon>Cytophagia</taxon>
        <taxon>Cytophagales</taxon>
        <taxon>Fulvivirgaceae</taxon>
        <taxon>Fulvivirga</taxon>
    </lineage>
</organism>
<dbReference type="PANTHER" id="PTHR30329">
    <property type="entry name" value="STATOR ELEMENT OF FLAGELLAR MOTOR COMPLEX"/>
    <property type="match status" value="1"/>
</dbReference>
<dbReference type="InterPro" id="IPR006665">
    <property type="entry name" value="OmpA-like"/>
</dbReference>
<dbReference type="CDD" id="cd07185">
    <property type="entry name" value="OmpA_C-like"/>
    <property type="match status" value="1"/>
</dbReference>
<dbReference type="GO" id="GO:0009279">
    <property type="term" value="C:cell outer membrane"/>
    <property type="evidence" value="ECO:0007669"/>
    <property type="project" value="UniProtKB-SubCell"/>
</dbReference>
<sequence>MVNSLKRYCILSLLLIHFSANGQVVVDTSFTAEYLVEKVLLGPGVKVGNVKFTGEKHAISTYLDHTNQLGISKGILLTSGNAYYALGPNKSPRTGWASSAFGDEELEAIARGKTWDAAVLEFDFVTVSENLSFRFVFASEEYLEYVGSKFNDVFGFFISGENVKRENIARLPDGKTPITVNTVNNELNSQYYIDNAYVNTTDPFIWDVRNREVVTNLNYLKEEVPPKYDTQFDGFTTVLEARAKVIPNKVYHIKMAIADVGDGILDSGVFLDAGSFQSSGEIIANLDDHFKENRQADKLAKRAANKLDEIKLPDVHIPKRHRIGQIEFDFDKYHLTPLAASNIVRVYNQWKDTKKARIELIGHTDSHGSHEYNESLSHRRSESVAQMLIELGVPKNLIAVNFMGETSPLKSNETDEGRARNRRVEFYLIY</sequence>
<dbReference type="Pfam" id="PF00691">
    <property type="entry name" value="OmpA"/>
    <property type="match status" value="1"/>
</dbReference>
<keyword evidence="3" id="KW-0998">Cell outer membrane</keyword>
<feature type="signal peptide" evidence="5">
    <location>
        <begin position="1"/>
        <end position="22"/>
    </location>
</feature>
<dbReference type="InterPro" id="IPR036737">
    <property type="entry name" value="OmpA-like_sf"/>
</dbReference>
<dbReference type="InterPro" id="IPR006664">
    <property type="entry name" value="OMP_bac"/>
</dbReference>
<evidence type="ECO:0000256" key="1">
    <source>
        <dbReference type="ARBA" id="ARBA00004442"/>
    </source>
</evidence>
<evidence type="ECO:0000259" key="6">
    <source>
        <dbReference type="PROSITE" id="PS51123"/>
    </source>
</evidence>
<dbReference type="NCBIfam" id="NF038133">
    <property type="entry name" value="choice_anch_L"/>
    <property type="match status" value="1"/>
</dbReference>
<dbReference type="KEGG" id="fuv:JR347_02635"/>
<protein>
    <submittedName>
        <fullName evidence="7">OmpA family protein</fullName>
    </submittedName>
</protein>
<evidence type="ECO:0000256" key="5">
    <source>
        <dbReference type="SAM" id="SignalP"/>
    </source>
</evidence>
<evidence type="ECO:0000313" key="7">
    <source>
        <dbReference type="EMBL" id="QSE97996.1"/>
    </source>
</evidence>
<keyword evidence="8" id="KW-1185">Reference proteome</keyword>
<name>A0A974WGQ3_9BACT</name>
<dbReference type="AlphaFoldDB" id="A0A974WGQ3"/>
<dbReference type="RefSeq" id="WP_205722504.1">
    <property type="nucleotide sequence ID" value="NZ_CP070608.1"/>
</dbReference>
<dbReference type="PANTHER" id="PTHR30329:SF21">
    <property type="entry name" value="LIPOPROTEIN YIAD-RELATED"/>
    <property type="match status" value="1"/>
</dbReference>
<feature type="domain" description="OmpA-like" evidence="6">
    <location>
        <begin position="315"/>
        <end position="430"/>
    </location>
</feature>
<keyword evidence="5" id="KW-0732">Signal</keyword>
<keyword evidence="2 4" id="KW-0472">Membrane</keyword>
<dbReference type="EMBL" id="CP070608">
    <property type="protein sequence ID" value="QSE97996.1"/>
    <property type="molecule type" value="Genomic_DNA"/>
</dbReference>
<dbReference type="Gene3D" id="3.30.1330.60">
    <property type="entry name" value="OmpA-like domain"/>
    <property type="match status" value="1"/>
</dbReference>
<dbReference type="PRINTS" id="PR01021">
    <property type="entry name" value="OMPADOMAIN"/>
</dbReference>
<comment type="subcellular location">
    <subcellularLocation>
        <location evidence="1">Cell outer membrane</location>
    </subcellularLocation>
</comment>
<dbReference type="InterPro" id="IPR050330">
    <property type="entry name" value="Bact_OuterMem_StrucFunc"/>
</dbReference>
<dbReference type="SUPFAM" id="SSF103088">
    <property type="entry name" value="OmpA-like"/>
    <property type="match status" value="1"/>
</dbReference>
<evidence type="ECO:0000256" key="4">
    <source>
        <dbReference type="PROSITE-ProRule" id="PRU00473"/>
    </source>
</evidence>
<reference evidence="7" key="1">
    <citation type="submission" date="2021-02" db="EMBL/GenBank/DDBJ databases">
        <title>Fulvivirga sp. S481 isolated from sea water.</title>
        <authorList>
            <person name="Bae S.S."/>
            <person name="Baek K."/>
        </authorList>
    </citation>
    <scope>NUCLEOTIDE SEQUENCE</scope>
    <source>
        <strain evidence="7">S481</strain>
    </source>
</reference>
<accession>A0A974WGQ3</accession>
<evidence type="ECO:0000313" key="8">
    <source>
        <dbReference type="Proteomes" id="UP000662783"/>
    </source>
</evidence>
<dbReference type="InterPro" id="IPR049804">
    <property type="entry name" value="Choice_anch_L"/>
</dbReference>
<dbReference type="Proteomes" id="UP000662783">
    <property type="component" value="Chromosome"/>
</dbReference>
<dbReference type="PROSITE" id="PS51123">
    <property type="entry name" value="OMPA_2"/>
    <property type="match status" value="1"/>
</dbReference>
<proteinExistence type="predicted"/>
<evidence type="ECO:0000256" key="3">
    <source>
        <dbReference type="ARBA" id="ARBA00023237"/>
    </source>
</evidence>
<gene>
    <name evidence="7" type="ORF">JR347_02635</name>
</gene>